<dbReference type="Proteomes" id="UP000252023">
    <property type="component" value="Chromosome"/>
</dbReference>
<feature type="region of interest" description="Disordered" evidence="1">
    <location>
        <begin position="377"/>
        <end position="407"/>
    </location>
</feature>
<dbReference type="Gene3D" id="3.40.630.30">
    <property type="match status" value="1"/>
</dbReference>
<accession>A0A344PHK3</accession>
<evidence type="ECO:0000313" key="3">
    <source>
        <dbReference type="Proteomes" id="UP000252023"/>
    </source>
</evidence>
<protein>
    <submittedName>
        <fullName evidence="2">N-acetyltransferase</fullName>
    </submittedName>
</protein>
<dbReference type="GO" id="GO:0016740">
    <property type="term" value="F:transferase activity"/>
    <property type="evidence" value="ECO:0007669"/>
    <property type="project" value="UniProtKB-KW"/>
</dbReference>
<reference evidence="3" key="1">
    <citation type="submission" date="2018-07" db="EMBL/GenBank/DDBJ databases">
        <title>Genome sequencing of Paracoccus sp. SC2-6.</title>
        <authorList>
            <person name="Heo J."/>
            <person name="Kim S.-J."/>
            <person name="Kwon S.-W."/>
        </authorList>
    </citation>
    <scope>NUCLEOTIDE SEQUENCE [LARGE SCALE GENOMIC DNA]</scope>
    <source>
        <strain evidence="3">SC2-6</strain>
    </source>
</reference>
<sequence>MTFPASQPPALTVWVLSALSGIDASEWDATGAGDNPFTTHRFLSALERSGSVGGRSGWTPAHLVARLDEAVVGVAPMYAKTHSQGEYIFDHAWADAYQRAGGEYYPKLQIAVPFTPATGPRLIAADPAVQAGLLQAIQSVANQAGLSGAHITFCTAQERALGEAAGWLARTTQQFHWMNDGYRDYDDFLGRLSSRKRKDLRKERAQAQAFGGAIRALTGDQIEAAHWDAFWTFYQDTGARKWGHPYLTRAFFDEMQATMRDDIVLILAEREGRPIAGALNFIGPDCLYGRYWGCIEEHPFLHFELCYHQAIDWAIAHGLSRVEAGAQGGHKLARGYVPVPTHSLHWVADRRFRAALADYLTDEGEMMQGEMDELAGHAPFRRGPIGGGADSEHGPADCRPSRETSEG</sequence>
<name>A0A344PHK3_9RHOB</name>
<dbReference type="InterPro" id="IPR016181">
    <property type="entry name" value="Acyl_CoA_acyltransferase"/>
</dbReference>
<dbReference type="InterPro" id="IPR007434">
    <property type="entry name" value="FemAB-like"/>
</dbReference>
<keyword evidence="2" id="KW-0808">Transferase</keyword>
<dbReference type="EMBL" id="CP030918">
    <property type="protein sequence ID" value="AXC48858.1"/>
    <property type="molecule type" value="Genomic_DNA"/>
</dbReference>
<dbReference type="RefSeq" id="WP_114075177.1">
    <property type="nucleotide sequence ID" value="NZ_CP030918.1"/>
</dbReference>
<keyword evidence="3" id="KW-1185">Reference proteome</keyword>
<evidence type="ECO:0000313" key="2">
    <source>
        <dbReference type="EMBL" id="AXC48858.1"/>
    </source>
</evidence>
<dbReference type="Pfam" id="PF04339">
    <property type="entry name" value="FemAB_like"/>
    <property type="match status" value="1"/>
</dbReference>
<organism evidence="2 3">
    <name type="scientific">Paracoccus suum</name>
    <dbReference type="NCBI Taxonomy" id="2259340"/>
    <lineage>
        <taxon>Bacteria</taxon>
        <taxon>Pseudomonadati</taxon>
        <taxon>Pseudomonadota</taxon>
        <taxon>Alphaproteobacteria</taxon>
        <taxon>Rhodobacterales</taxon>
        <taxon>Paracoccaceae</taxon>
        <taxon>Paracoccus</taxon>
    </lineage>
</organism>
<dbReference type="PANTHER" id="PTHR47017:SF1">
    <property type="entry name" value="ACYL-COA"/>
    <property type="match status" value="1"/>
</dbReference>
<dbReference type="PANTHER" id="PTHR47017">
    <property type="entry name" value="ACYL-COA"/>
    <property type="match status" value="1"/>
</dbReference>
<gene>
    <name evidence="2" type="ORF">DRW48_03360</name>
</gene>
<evidence type="ECO:0000256" key="1">
    <source>
        <dbReference type="SAM" id="MobiDB-lite"/>
    </source>
</evidence>
<dbReference type="KEGG" id="pars:DRW48_03360"/>
<dbReference type="SUPFAM" id="SSF55729">
    <property type="entry name" value="Acyl-CoA N-acyltransferases (Nat)"/>
    <property type="match status" value="1"/>
</dbReference>
<feature type="compositionally biased region" description="Basic and acidic residues" evidence="1">
    <location>
        <begin position="390"/>
        <end position="407"/>
    </location>
</feature>
<dbReference type="AlphaFoldDB" id="A0A344PHK3"/>
<dbReference type="OrthoDB" id="9776898at2"/>
<proteinExistence type="predicted"/>